<dbReference type="InterPro" id="IPR036890">
    <property type="entry name" value="HATPase_C_sf"/>
</dbReference>
<keyword evidence="4" id="KW-0808">Transferase</keyword>
<evidence type="ECO:0000256" key="7">
    <source>
        <dbReference type="ARBA" id="ARBA00022840"/>
    </source>
</evidence>
<evidence type="ECO:0000259" key="9">
    <source>
        <dbReference type="Pfam" id="PF07730"/>
    </source>
</evidence>
<evidence type="ECO:0000256" key="5">
    <source>
        <dbReference type="ARBA" id="ARBA00022741"/>
    </source>
</evidence>
<dbReference type="PANTHER" id="PTHR24421">
    <property type="entry name" value="NITRATE/NITRITE SENSOR PROTEIN NARX-RELATED"/>
    <property type="match status" value="1"/>
</dbReference>
<comment type="caution">
    <text evidence="10">The sequence shown here is derived from an EMBL/GenBank/DDBJ whole genome shotgun (WGS) entry which is preliminary data.</text>
</comment>
<keyword evidence="7" id="KW-0067">ATP-binding</keyword>
<feature type="domain" description="Signal transduction histidine kinase subgroup 3 dimerisation and phosphoacceptor" evidence="9">
    <location>
        <begin position="5"/>
        <end position="71"/>
    </location>
</feature>
<gene>
    <name evidence="10" type="ORF">GCM10025881_04450</name>
</gene>
<dbReference type="EC" id="2.7.13.3" evidence="2"/>
<dbReference type="InterPro" id="IPR050482">
    <property type="entry name" value="Sensor_HK_TwoCompSys"/>
</dbReference>
<dbReference type="InterPro" id="IPR011712">
    <property type="entry name" value="Sig_transdc_His_kin_sub3_dim/P"/>
</dbReference>
<evidence type="ECO:0000256" key="6">
    <source>
        <dbReference type="ARBA" id="ARBA00022777"/>
    </source>
</evidence>
<comment type="catalytic activity">
    <reaction evidence="1">
        <text>ATP + protein L-histidine = ADP + protein N-phospho-L-histidine.</text>
        <dbReference type="EC" id="2.7.13.3"/>
    </reaction>
</comment>
<keyword evidence="6" id="KW-0418">Kinase</keyword>
<dbReference type="Gene3D" id="3.30.565.10">
    <property type="entry name" value="Histidine kinase-like ATPase, C-terminal domain"/>
    <property type="match status" value="1"/>
</dbReference>
<evidence type="ECO:0000313" key="11">
    <source>
        <dbReference type="Proteomes" id="UP001157034"/>
    </source>
</evidence>
<name>A0ABQ6K4A9_9MICO</name>
<organism evidence="10 11">
    <name type="scientific">Pseudolysinimonas kribbensis</name>
    <dbReference type="NCBI Taxonomy" id="433641"/>
    <lineage>
        <taxon>Bacteria</taxon>
        <taxon>Bacillati</taxon>
        <taxon>Actinomycetota</taxon>
        <taxon>Actinomycetes</taxon>
        <taxon>Micrococcales</taxon>
        <taxon>Microbacteriaceae</taxon>
        <taxon>Pseudolysinimonas</taxon>
    </lineage>
</organism>
<keyword evidence="3" id="KW-0597">Phosphoprotein</keyword>
<accession>A0ABQ6K4A9</accession>
<evidence type="ECO:0000256" key="8">
    <source>
        <dbReference type="ARBA" id="ARBA00023012"/>
    </source>
</evidence>
<dbReference type="Gene3D" id="1.20.5.1930">
    <property type="match status" value="1"/>
</dbReference>
<evidence type="ECO:0000256" key="4">
    <source>
        <dbReference type="ARBA" id="ARBA00022679"/>
    </source>
</evidence>
<sequence>MTEQERTRIARDMHDVVAHSLAVVVAQADGARYLRQKDSEAVDEALQTIASTARDALGDVRVLLAQLRHSQADGPQPTIGDLDRLVEQLRAAGLEVRREESGTPLPLATGQQLAVYRIAQESLTNALRHADTAQQVVLHLGWSPHGLDLVVTSALPAQPAAPGSGHGIAGMTERAALVGGRLTARTQDDQFVVHAWLPVQVGATA</sequence>
<dbReference type="EMBL" id="BSVB01000001">
    <property type="protein sequence ID" value="GMA93621.1"/>
    <property type="molecule type" value="Genomic_DNA"/>
</dbReference>
<keyword evidence="5" id="KW-0547">Nucleotide-binding</keyword>
<dbReference type="Pfam" id="PF07730">
    <property type="entry name" value="HisKA_3"/>
    <property type="match status" value="1"/>
</dbReference>
<proteinExistence type="predicted"/>
<evidence type="ECO:0000256" key="1">
    <source>
        <dbReference type="ARBA" id="ARBA00000085"/>
    </source>
</evidence>
<dbReference type="SUPFAM" id="SSF55874">
    <property type="entry name" value="ATPase domain of HSP90 chaperone/DNA topoisomerase II/histidine kinase"/>
    <property type="match status" value="1"/>
</dbReference>
<dbReference type="Proteomes" id="UP001157034">
    <property type="component" value="Unassembled WGS sequence"/>
</dbReference>
<dbReference type="CDD" id="cd16917">
    <property type="entry name" value="HATPase_UhpB-NarQ-NarX-like"/>
    <property type="match status" value="1"/>
</dbReference>
<reference evidence="11" key="1">
    <citation type="journal article" date="2019" name="Int. J. Syst. Evol. Microbiol.">
        <title>The Global Catalogue of Microorganisms (GCM) 10K type strain sequencing project: providing services to taxonomists for standard genome sequencing and annotation.</title>
        <authorList>
            <consortium name="The Broad Institute Genomics Platform"/>
            <consortium name="The Broad Institute Genome Sequencing Center for Infectious Disease"/>
            <person name="Wu L."/>
            <person name="Ma J."/>
        </authorList>
    </citation>
    <scope>NUCLEOTIDE SEQUENCE [LARGE SCALE GENOMIC DNA]</scope>
    <source>
        <strain evidence="11">NBRC 108894</strain>
    </source>
</reference>
<evidence type="ECO:0000313" key="10">
    <source>
        <dbReference type="EMBL" id="GMA93621.1"/>
    </source>
</evidence>
<keyword evidence="11" id="KW-1185">Reference proteome</keyword>
<evidence type="ECO:0000256" key="2">
    <source>
        <dbReference type="ARBA" id="ARBA00012438"/>
    </source>
</evidence>
<dbReference type="RefSeq" id="WP_284252494.1">
    <property type="nucleotide sequence ID" value="NZ_BSVB01000001.1"/>
</dbReference>
<dbReference type="PANTHER" id="PTHR24421:SF10">
    <property type="entry name" value="NITRATE_NITRITE SENSOR PROTEIN NARQ"/>
    <property type="match status" value="1"/>
</dbReference>
<protein>
    <recommendedName>
        <fullName evidence="2">histidine kinase</fullName>
        <ecNumber evidence="2">2.7.13.3</ecNumber>
    </recommendedName>
</protein>
<keyword evidence="8" id="KW-0902">Two-component regulatory system</keyword>
<evidence type="ECO:0000256" key="3">
    <source>
        <dbReference type="ARBA" id="ARBA00022553"/>
    </source>
</evidence>